<evidence type="ECO:0000256" key="1">
    <source>
        <dbReference type="SAM" id="MobiDB-lite"/>
    </source>
</evidence>
<comment type="caution">
    <text evidence="2">The sequence shown here is derived from an EMBL/GenBank/DDBJ whole genome shotgun (WGS) entry which is preliminary data.</text>
</comment>
<dbReference type="Proteomes" id="UP001234178">
    <property type="component" value="Unassembled WGS sequence"/>
</dbReference>
<name>A0ABQ9ZK99_9CRUS</name>
<protein>
    <submittedName>
        <fullName evidence="2">Uncharacterized protein</fullName>
    </submittedName>
</protein>
<feature type="region of interest" description="Disordered" evidence="1">
    <location>
        <begin position="1"/>
        <end position="24"/>
    </location>
</feature>
<gene>
    <name evidence="2" type="ORF">OUZ56_025550</name>
</gene>
<accession>A0ABQ9ZK99</accession>
<proteinExistence type="predicted"/>
<evidence type="ECO:0000313" key="2">
    <source>
        <dbReference type="EMBL" id="KAK4013316.1"/>
    </source>
</evidence>
<evidence type="ECO:0000313" key="3">
    <source>
        <dbReference type="Proteomes" id="UP001234178"/>
    </source>
</evidence>
<sequence>MRRNKDEGKDEESEIHGRRCGNHRRKVNDDCRRFRDLRLSKSTKSIYWKRSTDIKSLPSPRYGVDVDVIRDEDKKRLTECYDYKLAVQSSGFQKT</sequence>
<organism evidence="2 3">
    <name type="scientific">Daphnia magna</name>
    <dbReference type="NCBI Taxonomy" id="35525"/>
    <lineage>
        <taxon>Eukaryota</taxon>
        <taxon>Metazoa</taxon>
        <taxon>Ecdysozoa</taxon>
        <taxon>Arthropoda</taxon>
        <taxon>Crustacea</taxon>
        <taxon>Branchiopoda</taxon>
        <taxon>Diplostraca</taxon>
        <taxon>Cladocera</taxon>
        <taxon>Anomopoda</taxon>
        <taxon>Daphniidae</taxon>
        <taxon>Daphnia</taxon>
    </lineage>
</organism>
<reference evidence="2 3" key="1">
    <citation type="journal article" date="2023" name="Nucleic Acids Res.">
        <title>The hologenome of Daphnia magna reveals possible DNA methylation and microbiome-mediated evolution of the host genome.</title>
        <authorList>
            <person name="Chaturvedi A."/>
            <person name="Li X."/>
            <person name="Dhandapani V."/>
            <person name="Marshall H."/>
            <person name="Kissane S."/>
            <person name="Cuenca-Cambronero M."/>
            <person name="Asole G."/>
            <person name="Calvet F."/>
            <person name="Ruiz-Romero M."/>
            <person name="Marangio P."/>
            <person name="Guigo R."/>
            <person name="Rago D."/>
            <person name="Mirbahai L."/>
            <person name="Eastwood N."/>
            <person name="Colbourne J.K."/>
            <person name="Zhou J."/>
            <person name="Mallon E."/>
            <person name="Orsini L."/>
        </authorList>
    </citation>
    <scope>NUCLEOTIDE SEQUENCE [LARGE SCALE GENOMIC DNA]</scope>
    <source>
        <strain evidence="2">LRV0_1</strain>
    </source>
</reference>
<dbReference type="EMBL" id="JAOYFB010000004">
    <property type="protein sequence ID" value="KAK4013316.1"/>
    <property type="molecule type" value="Genomic_DNA"/>
</dbReference>
<keyword evidence="3" id="KW-1185">Reference proteome</keyword>